<dbReference type="PROSITE" id="PS51125">
    <property type="entry name" value="NHL"/>
    <property type="match status" value="1"/>
</dbReference>
<feature type="non-terminal residue" evidence="11">
    <location>
        <position position="1"/>
    </location>
</feature>
<evidence type="ECO:0000256" key="7">
    <source>
        <dbReference type="PROSITE-ProRule" id="PRU00504"/>
    </source>
</evidence>
<dbReference type="PROSITE" id="PS51864">
    <property type="entry name" value="ASTACIN"/>
    <property type="match status" value="1"/>
</dbReference>
<dbReference type="InterPro" id="IPR001506">
    <property type="entry name" value="Peptidase_M12A"/>
</dbReference>
<evidence type="ECO:0000313" key="11">
    <source>
        <dbReference type="EMBL" id="CAF3974329.1"/>
    </source>
</evidence>
<dbReference type="PANTHER" id="PTHR10127">
    <property type="entry name" value="DISCOIDIN, CUB, EGF, LAMININ , AND ZINC METALLOPROTEASE DOMAIN CONTAINING"/>
    <property type="match status" value="1"/>
</dbReference>
<accession>A0A8S2MUR9</accession>
<dbReference type="InterPro" id="IPR001258">
    <property type="entry name" value="NHL_repeat"/>
</dbReference>
<keyword evidence="3" id="KW-0677">Repeat</keyword>
<dbReference type="CDD" id="cd05819">
    <property type="entry name" value="NHL"/>
    <property type="match status" value="1"/>
</dbReference>
<protein>
    <recommendedName>
        <fullName evidence="9">Peptidase M12A domain-containing protein</fullName>
    </recommendedName>
</protein>
<keyword evidence="1" id="KW-0645">Protease</keyword>
<dbReference type="PANTHER" id="PTHR10127:SF780">
    <property type="entry name" value="METALLOENDOPEPTIDASE"/>
    <property type="match status" value="1"/>
</dbReference>
<evidence type="ECO:0000313" key="10">
    <source>
        <dbReference type="EMBL" id="CAF1162652.1"/>
    </source>
</evidence>
<evidence type="ECO:0000256" key="1">
    <source>
        <dbReference type="ARBA" id="ARBA00022670"/>
    </source>
</evidence>
<dbReference type="Proteomes" id="UP000677228">
    <property type="component" value="Unassembled WGS sequence"/>
</dbReference>
<dbReference type="GO" id="GO:0004222">
    <property type="term" value="F:metalloendopeptidase activity"/>
    <property type="evidence" value="ECO:0007669"/>
    <property type="project" value="InterPro"/>
</dbReference>
<dbReference type="GO" id="GO:0008270">
    <property type="term" value="F:zinc ion binding"/>
    <property type="evidence" value="ECO:0007669"/>
    <property type="project" value="InterPro"/>
</dbReference>
<sequence length="528" mass="58246">NSPMKTEKKLEETRKLSMTLSTKIIATMRKMETAIAGNNVNCIQFRPRVASDLYYINITNGTGCSSYVGRPTSTSFNHLVTLQDPGCIDDGRVMHELLHTLEFLFLFEKLGFLHEQSRTDRDLYVRVNYANIQPGLEMNFYKYDNNTVDDQGTSYDYGSVMHYERDAFSRNGLPTIEPLQPNVQIGQRIGMSPIDILEVQLLYGCATSRTFSSSSTATTTSANCFPTSWNPIGTVVASGGYYGGLAVDDDFNVYVADGNYRRLQKWAPGVAQPVNMLEGYFSHTPMFFHSSTRSLYYIDRLLAGSPGVYKLVLGQTTPVRVAFGNGVGSALNQLRHDCRDFYVNSAGDIFVLDTYNQRVLKWVVNASSAILVAGGRGQGNTSTQLSYEAYGLYVDTINNAIYVADTGNNRIQKYTTGSVSGVTVIDATYRRNFSVGLPQLYGPKTVFVDRTGSILVGDWQRITKWTPDATSASLVAGGKQGSGANVKSMDNPSAFTFDRQGSLYVLDWINQRVLKFNVASTSCMAGIG</sequence>
<dbReference type="InterPro" id="IPR006026">
    <property type="entry name" value="Peptidase_Metallo"/>
</dbReference>
<evidence type="ECO:0000256" key="5">
    <source>
        <dbReference type="ARBA" id="ARBA00022833"/>
    </source>
</evidence>
<dbReference type="Gene3D" id="3.40.390.10">
    <property type="entry name" value="Collagenase (Catalytic Domain)"/>
    <property type="match status" value="1"/>
</dbReference>
<dbReference type="InterPro" id="IPR011042">
    <property type="entry name" value="6-blade_b-propeller_TolB-like"/>
</dbReference>
<keyword evidence="6" id="KW-0482">Metalloprotease</keyword>
<dbReference type="EMBL" id="CAJNOK010012400">
    <property type="protein sequence ID" value="CAF1162652.1"/>
    <property type="molecule type" value="Genomic_DNA"/>
</dbReference>
<evidence type="ECO:0000256" key="2">
    <source>
        <dbReference type="ARBA" id="ARBA00022723"/>
    </source>
</evidence>
<feature type="domain" description="Peptidase M12A" evidence="9">
    <location>
        <begin position="1"/>
        <end position="206"/>
    </location>
</feature>
<comment type="caution">
    <text evidence="11">The sequence shown here is derived from an EMBL/GenBank/DDBJ whole genome shotgun (WGS) entry which is preliminary data.</text>
</comment>
<dbReference type="Proteomes" id="UP000682733">
    <property type="component" value="Unassembled WGS sequence"/>
</dbReference>
<dbReference type="InterPro" id="IPR034035">
    <property type="entry name" value="Astacin-like_dom"/>
</dbReference>
<reference evidence="11" key="1">
    <citation type="submission" date="2021-02" db="EMBL/GenBank/DDBJ databases">
        <authorList>
            <person name="Nowell W R."/>
        </authorList>
    </citation>
    <scope>NUCLEOTIDE SEQUENCE</scope>
</reference>
<name>A0A8S2MUR9_9BILA</name>
<dbReference type="InterPro" id="IPR024079">
    <property type="entry name" value="MetalloPept_cat_dom_sf"/>
</dbReference>
<dbReference type="GO" id="GO:0006508">
    <property type="term" value="P:proteolysis"/>
    <property type="evidence" value="ECO:0007669"/>
    <property type="project" value="UniProtKB-KW"/>
</dbReference>
<feature type="repeat" description="NHL" evidence="7">
    <location>
        <begin position="391"/>
        <end position="417"/>
    </location>
</feature>
<dbReference type="AlphaFoldDB" id="A0A8S2MUR9"/>
<evidence type="ECO:0000259" key="9">
    <source>
        <dbReference type="PROSITE" id="PS51864"/>
    </source>
</evidence>
<evidence type="ECO:0000313" key="12">
    <source>
        <dbReference type="Proteomes" id="UP000682733"/>
    </source>
</evidence>
<dbReference type="SMART" id="SM00235">
    <property type="entry name" value="ZnMc"/>
    <property type="match status" value="1"/>
</dbReference>
<gene>
    <name evidence="10" type="ORF">OVA965_LOCUS22169</name>
    <name evidence="11" type="ORF">TMI583_LOCUS22884</name>
</gene>
<dbReference type="EMBL" id="CAJOBA010033924">
    <property type="protein sequence ID" value="CAF3974329.1"/>
    <property type="molecule type" value="Genomic_DNA"/>
</dbReference>
<dbReference type="Gene3D" id="2.120.10.30">
    <property type="entry name" value="TolB, C-terminal domain"/>
    <property type="match status" value="1"/>
</dbReference>
<evidence type="ECO:0000256" key="8">
    <source>
        <dbReference type="PROSITE-ProRule" id="PRU01211"/>
    </source>
</evidence>
<keyword evidence="4" id="KW-0378">Hydrolase</keyword>
<proteinExistence type="predicted"/>
<dbReference type="SUPFAM" id="SSF55486">
    <property type="entry name" value="Metalloproteases ('zincins'), catalytic domain"/>
    <property type="match status" value="1"/>
</dbReference>
<comment type="caution">
    <text evidence="8">Lacks conserved residue(s) required for the propagation of feature annotation.</text>
</comment>
<keyword evidence="5" id="KW-0862">Zinc</keyword>
<dbReference type="Pfam" id="PF01400">
    <property type="entry name" value="Astacin"/>
    <property type="match status" value="1"/>
</dbReference>
<evidence type="ECO:0000256" key="4">
    <source>
        <dbReference type="ARBA" id="ARBA00022801"/>
    </source>
</evidence>
<evidence type="ECO:0000256" key="3">
    <source>
        <dbReference type="ARBA" id="ARBA00022737"/>
    </source>
</evidence>
<dbReference type="Gene3D" id="2.40.10.500">
    <property type="match status" value="1"/>
</dbReference>
<keyword evidence="2" id="KW-0479">Metal-binding</keyword>
<dbReference type="CDD" id="cd04280">
    <property type="entry name" value="ZnMc_astacin_like"/>
    <property type="match status" value="1"/>
</dbReference>
<evidence type="ECO:0000256" key="6">
    <source>
        <dbReference type="ARBA" id="ARBA00023049"/>
    </source>
</evidence>
<organism evidence="11 12">
    <name type="scientific">Didymodactylos carnosus</name>
    <dbReference type="NCBI Taxonomy" id="1234261"/>
    <lineage>
        <taxon>Eukaryota</taxon>
        <taxon>Metazoa</taxon>
        <taxon>Spiralia</taxon>
        <taxon>Gnathifera</taxon>
        <taxon>Rotifera</taxon>
        <taxon>Eurotatoria</taxon>
        <taxon>Bdelloidea</taxon>
        <taxon>Philodinida</taxon>
        <taxon>Philodinidae</taxon>
        <taxon>Didymodactylos</taxon>
    </lineage>
</organism>
<dbReference type="SUPFAM" id="SSF101898">
    <property type="entry name" value="NHL repeat"/>
    <property type="match status" value="1"/>
</dbReference>